<keyword evidence="2" id="KW-0479">Metal-binding</keyword>
<accession>A0A2S4LVH8</accession>
<reference evidence="5 6" key="1">
    <citation type="submission" date="2018-01" db="EMBL/GenBank/DDBJ databases">
        <title>Genomic Encyclopedia of Type Strains, Phase III (KMG-III): the genomes of soil and plant-associated and newly described type strains.</title>
        <authorList>
            <person name="Whitman W."/>
        </authorList>
    </citation>
    <scope>NUCLEOTIDE SEQUENCE [LARGE SCALE GENOMIC DNA]</scope>
    <source>
        <strain evidence="5 6">1131</strain>
    </source>
</reference>
<dbReference type="EMBL" id="PQFZ01000025">
    <property type="protein sequence ID" value="POR46395.1"/>
    <property type="molecule type" value="Genomic_DNA"/>
</dbReference>
<dbReference type="InterPro" id="IPR011650">
    <property type="entry name" value="Peptidase_M20_dimer"/>
</dbReference>
<organism evidence="5 6">
    <name type="scientific">Bosea psychrotolerans</name>
    <dbReference type="NCBI Taxonomy" id="1871628"/>
    <lineage>
        <taxon>Bacteria</taxon>
        <taxon>Pseudomonadati</taxon>
        <taxon>Pseudomonadota</taxon>
        <taxon>Alphaproteobacteria</taxon>
        <taxon>Hyphomicrobiales</taxon>
        <taxon>Boseaceae</taxon>
        <taxon>Bosea</taxon>
    </lineage>
</organism>
<dbReference type="GO" id="GO:0046872">
    <property type="term" value="F:metal ion binding"/>
    <property type="evidence" value="ECO:0007669"/>
    <property type="project" value="UniProtKB-KW"/>
</dbReference>
<dbReference type="Gene3D" id="3.30.70.360">
    <property type="match status" value="1"/>
</dbReference>
<evidence type="ECO:0000313" key="5">
    <source>
        <dbReference type="EMBL" id="POR46395.1"/>
    </source>
</evidence>
<keyword evidence="3" id="KW-0378">Hydrolase</keyword>
<dbReference type="Pfam" id="PF01546">
    <property type="entry name" value="Peptidase_M20"/>
    <property type="match status" value="1"/>
</dbReference>
<dbReference type="AlphaFoldDB" id="A0A2S4LVH8"/>
<dbReference type="InterPro" id="IPR051458">
    <property type="entry name" value="Cyt/Met_Dipeptidase"/>
</dbReference>
<dbReference type="RefSeq" id="WP_210202439.1">
    <property type="nucleotide sequence ID" value="NZ_PQFZ01000025.1"/>
</dbReference>
<keyword evidence="6" id="KW-1185">Reference proteome</keyword>
<dbReference type="Pfam" id="PF07687">
    <property type="entry name" value="M20_dimer"/>
    <property type="match status" value="1"/>
</dbReference>
<comment type="caution">
    <text evidence="5">The sequence shown here is derived from an EMBL/GenBank/DDBJ whole genome shotgun (WGS) entry which is preliminary data.</text>
</comment>
<evidence type="ECO:0000313" key="6">
    <source>
        <dbReference type="Proteomes" id="UP000236919"/>
    </source>
</evidence>
<dbReference type="PANTHER" id="PTHR43270:SF8">
    <property type="entry name" value="DI- AND TRIPEPTIDASE DUG2-RELATED"/>
    <property type="match status" value="1"/>
</dbReference>
<name>A0A2S4LVH8_9HYPH</name>
<evidence type="ECO:0000256" key="3">
    <source>
        <dbReference type="ARBA" id="ARBA00022801"/>
    </source>
</evidence>
<evidence type="ECO:0000256" key="1">
    <source>
        <dbReference type="ARBA" id="ARBA00022670"/>
    </source>
</evidence>
<evidence type="ECO:0000259" key="4">
    <source>
        <dbReference type="Pfam" id="PF07687"/>
    </source>
</evidence>
<dbReference type="Proteomes" id="UP000236919">
    <property type="component" value="Unassembled WGS sequence"/>
</dbReference>
<gene>
    <name evidence="5" type="ORF">CYD53_12552</name>
</gene>
<dbReference type="Gene3D" id="3.40.630.10">
    <property type="entry name" value="Zn peptidases"/>
    <property type="match status" value="1"/>
</dbReference>
<dbReference type="PANTHER" id="PTHR43270">
    <property type="entry name" value="BETA-ALA-HIS DIPEPTIDASE"/>
    <property type="match status" value="1"/>
</dbReference>
<proteinExistence type="predicted"/>
<dbReference type="SUPFAM" id="SSF53187">
    <property type="entry name" value="Zn-dependent exopeptidases"/>
    <property type="match status" value="1"/>
</dbReference>
<dbReference type="GO" id="GO:0008233">
    <property type="term" value="F:peptidase activity"/>
    <property type="evidence" value="ECO:0007669"/>
    <property type="project" value="UniProtKB-KW"/>
</dbReference>
<evidence type="ECO:0000256" key="2">
    <source>
        <dbReference type="ARBA" id="ARBA00022723"/>
    </source>
</evidence>
<dbReference type="GO" id="GO:0006508">
    <property type="term" value="P:proteolysis"/>
    <property type="evidence" value="ECO:0007669"/>
    <property type="project" value="UniProtKB-KW"/>
</dbReference>
<dbReference type="InterPro" id="IPR002933">
    <property type="entry name" value="Peptidase_M20"/>
</dbReference>
<sequence>MTGPDAIAGLRMRTLDLLAEWTPIRSVAGNEAGLQVMAQTLIAHLRDDLGATIVADGLKLDPPVVHARIERGAPVTILLYNMYDVMPATLEGWSIDPFIGGVIEGPKGPRYVARGAENNKGPMAAMLVALDHLVAVSALDANIEILLEGQEETGSGTLRRYLTAQDTPVRRASTALFPSFCEYGGGPPRIYFGFKGLAQGRIAVESGAWGGPAKPCHASNSPWIANPIWELAKALAGLDGGSRGKVALPAPLAPVLDELAAAFDPQAELAFRATSRFSRDGTPRELLEHVLTAAHLNLAEISSSPLGGRSIIPTGASARFDMRLPAGLDPADEIARLVRDCAPALLSLDDAYPGCWFDPAALGFAELAWSYRALGAKPQSWPWAIGAAPAYAFAGVSDAFIIGGLGHGGNAHGPDEFVELSGIDRFIQSLLLWLPAIAAKGRS</sequence>
<keyword evidence="1" id="KW-0645">Protease</keyword>
<protein>
    <submittedName>
        <fullName evidence="5">Acetylornithine deacetylase/succinyl-diaminopimelate desuccinylase-like protein</fullName>
    </submittedName>
</protein>
<feature type="domain" description="Peptidase M20 dimerisation" evidence="4">
    <location>
        <begin position="203"/>
        <end position="342"/>
    </location>
</feature>